<dbReference type="Gene3D" id="3.90.1200.10">
    <property type="match status" value="1"/>
</dbReference>
<dbReference type="InterPro" id="IPR011009">
    <property type="entry name" value="Kinase-like_dom_sf"/>
</dbReference>
<name>A0A2B7WMW4_9EURO</name>
<dbReference type="PANTHER" id="PTHR21310">
    <property type="entry name" value="AMINOGLYCOSIDE PHOSPHOTRANSFERASE-RELATED-RELATED"/>
    <property type="match status" value="1"/>
</dbReference>
<accession>A0A2B7WMW4</accession>
<protein>
    <recommendedName>
        <fullName evidence="1">Aminoglycoside phosphotransferase domain-containing protein</fullName>
    </recommendedName>
</protein>
<evidence type="ECO:0000313" key="3">
    <source>
        <dbReference type="Proteomes" id="UP000224080"/>
    </source>
</evidence>
<evidence type="ECO:0000259" key="1">
    <source>
        <dbReference type="Pfam" id="PF01636"/>
    </source>
</evidence>
<dbReference type="CDD" id="cd05120">
    <property type="entry name" value="APH_ChoK_like"/>
    <property type="match status" value="1"/>
</dbReference>
<dbReference type="SUPFAM" id="SSF56112">
    <property type="entry name" value="Protein kinase-like (PK-like)"/>
    <property type="match status" value="1"/>
</dbReference>
<dbReference type="AlphaFoldDB" id="A0A2B7WMW4"/>
<dbReference type="Pfam" id="PF01636">
    <property type="entry name" value="APH"/>
    <property type="match status" value="1"/>
</dbReference>
<gene>
    <name evidence="2" type="ORF">GX51_07059</name>
</gene>
<feature type="domain" description="Aminoglycoside phosphotransferase" evidence="1">
    <location>
        <begin position="136"/>
        <end position="192"/>
    </location>
</feature>
<organism evidence="2 3">
    <name type="scientific">Blastomyces parvus</name>
    <dbReference type="NCBI Taxonomy" id="2060905"/>
    <lineage>
        <taxon>Eukaryota</taxon>
        <taxon>Fungi</taxon>
        <taxon>Dikarya</taxon>
        <taxon>Ascomycota</taxon>
        <taxon>Pezizomycotina</taxon>
        <taxon>Eurotiomycetes</taxon>
        <taxon>Eurotiomycetidae</taxon>
        <taxon>Onygenales</taxon>
        <taxon>Ajellomycetaceae</taxon>
        <taxon>Blastomyces</taxon>
    </lineage>
</organism>
<comment type="caution">
    <text evidence="2">The sequence shown here is derived from an EMBL/GenBank/DDBJ whole genome shotgun (WGS) entry which is preliminary data.</text>
</comment>
<dbReference type="PANTHER" id="PTHR21310:SF58">
    <property type="entry name" value="AMINOGLYCOSIDE PHOSPHOTRANSFERASE DOMAIN-CONTAINING PROTEIN"/>
    <property type="match status" value="1"/>
</dbReference>
<dbReference type="InterPro" id="IPR002575">
    <property type="entry name" value="Aminoglycoside_PTrfase"/>
</dbReference>
<dbReference type="InterPro" id="IPR051678">
    <property type="entry name" value="AGP_Transferase"/>
</dbReference>
<sequence>MDDPFTPKAGYGQGLGHDMFGRHQVFRLDEHRVLKKSRGGLRESDTMKFITTNTTIPVPKVYNTKSDGEGELCDIVMEYVPGESLEDAWIKLSPDQRVCALHQIAQYLSELRQLTGKQIKGGTQGPHLLPINNHTIHFAHGDLSPRNIMVNESGHITAIIDWEWAGWMPEYWDVLRMRMDLPGKRKMPDYGNLFRSTFPPKYQKEYWVLVYLSRFEPLVPGGLPVNPIPPFN</sequence>
<dbReference type="Proteomes" id="UP000224080">
    <property type="component" value="Unassembled WGS sequence"/>
</dbReference>
<evidence type="ECO:0000313" key="2">
    <source>
        <dbReference type="EMBL" id="PGG97946.1"/>
    </source>
</evidence>
<reference evidence="2 3" key="1">
    <citation type="submission" date="2017-10" db="EMBL/GenBank/DDBJ databases">
        <title>Comparative genomics in systemic dimorphic fungi from Ajellomycetaceae.</title>
        <authorList>
            <person name="Munoz J.F."/>
            <person name="Mcewen J.G."/>
            <person name="Clay O.K."/>
            <person name="Cuomo C.A."/>
        </authorList>
    </citation>
    <scope>NUCLEOTIDE SEQUENCE [LARGE SCALE GENOMIC DNA]</scope>
    <source>
        <strain evidence="2 3">UAMH130</strain>
    </source>
</reference>
<dbReference type="EMBL" id="PDNC01000131">
    <property type="protein sequence ID" value="PGG97946.1"/>
    <property type="molecule type" value="Genomic_DNA"/>
</dbReference>
<dbReference type="STRING" id="2060905.A0A2B7WMW4"/>
<dbReference type="OrthoDB" id="8300194at2759"/>
<proteinExistence type="predicted"/>
<keyword evidence="3" id="KW-1185">Reference proteome</keyword>